<reference evidence="8" key="1">
    <citation type="submission" date="2022-08" db="EMBL/GenBank/DDBJ databases">
        <authorList>
            <person name="Gutierrez-Valencia J."/>
        </authorList>
    </citation>
    <scope>NUCLEOTIDE SEQUENCE</scope>
</reference>
<evidence type="ECO:0000256" key="4">
    <source>
        <dbReference type="ARBA" id="ARBA00023136"/>
    </source>
</evidence>
<evidence type="ECO:0000256" key="5">
    <source>
        <dbReference type="SAM" id="MobiDB-lite"/>
    </source>
</evidence>
<dbReference type="GO" id="GO:0016787">
    <property type="term" value="F:hydrolase activity"/>
    <property type="evidence" value="ECO:0007669"/>
    <property type="project" value="InterPro"/>
</dbReference>
<evidence type="ECO:0000313" key="9">
    <source>
        <dbReference type="Proteomes" id="UP001154282"/>
    </source>
</evidence>
<dbReference type="EMBL" id="CAMGYJ010000004">
    <property type="protein sequence ID" value="CAI0399040.1"/>
    <property type="molecule type" value="Genomic_DNA"/>
</dbReference>
<dbReference type="Proteomes" id="UP001154282">
    <property type="component" value="Unassembled WGS sequence"/>
</dbReference>
<name>A0AAV0INB9_9ROSI</name>
<dbReference type="Pfam" id="PF00149">
    <property type="entry name" value="Metallophos"/>
    <property type="match status" value="1"/>
</dbReference>
<evidence type="ECO:0000313" key="8">
    <source>
        <dbReference type="EMBL" id="CAI0399040.1"/>
    </source>
</evidence>
<gene>
    <name evidence="8" type="ORF">LITE_LOCUS10149</name>
</gene>
<dbReference type="FunFam" id="3.60.21.10:FF:000050">
    <property type="entry name" value="Calcineurin-like metallo-phosphoesterase superfamily protein"/>
    <property type="match status" value="1"/>
</dbReference>
<organism evidence="8 9">
    <name type="scientific">Linum tenue</name>
    <dbReference type="NCBI Taxonomy" id="586396"/>
    <lineage>
        <taxon>Eukaryota</taxon>
        <taxon>Viridiplantae</taxon>
        <taxon>Streptophyta</taxon>
        <taxon>Embryophyta</taxon>
        <taxon>Tracheophyta</taxon>
        <taxon>Spermatophyta</taxon>
        <taxon>Magnoliopsida</taxon>
        <taxon>eudicotyledons</taxon>
        <taxon>Gunneridae</taxon>
        <taxon>Pentapetalae</taxon>
        <taxon>rosids</taxon>
        <taxon>fabids</taxon>
        <taxon>Malpighiales</taxon>
        <taxon>Linaceae</taxon>
        <taxon>Linum</taxon>
    </lineage>
</organism>
<dbReference type="InterPro" id="IPR033308">
    <property type="entry name" value="PGAP5/Cdc1/Ted1"/>
</dbReference>
<dbReference type="InterPro" id="IPR004843">
    <property type="entry name" value="Calcineurin-like_PHP"/>
</dbReference>
<sequence length="587" mass="66705">MKRPSFPPSRKSLSSQTHELRAELCSTPTDFHYPTPPPALHNRIPPANYSLRSSGRSPERKMKQYHKLTAVLCLVWMATILYGEMLAFWMPSLFSCSWPDRSPSPIGRKVSANDDYVRIAVLTDPQLMDRTSHPTLPKSLLGVAQFYTDIYMRRAFFASVLPMKPHVILFLGDYFDGGPELSDAEWQDSMHRLKHVFDLDAKTRDRNVPVFFIPGNHDIGYSSINSHNSEVVRRYEKEFGSRNFWFAIGKVEFIAVDAQTLDGNAISDITSSAWKFVKNVSEGNDLMPKILLTHIPLYRPDNTYCGPHRKSPIINQRFVRTRDREIWYQNYVTEESSNKLLDLIKPVLVLSGHDHDQCTVLHDSKSGPVREHTVGTISWQQGNLYPSFMLLSVADNSTGPSFSITEEAVKAHLCFLPIQTHIYIWYIVLFNLTILALLLWPMKGVNFEKYLNFIAACLRPYSILFKGGPKEKTDDENCEYEMVWDAEGSMHLVKKAILIPTSVPADDYAVMERGNAVMRPAAKTTTPPPEAEFPPEVDSKSSARNSRSKTKIAVQRVVRATRMVMVIAAVNGSLYMMLLFKDTSIDQ</sequence>
<comment type="subcellular location">
    <subcellularLocation>
        <location evidence="1">Membrane</location>
        <topology evidence="1">Multi-pass membrane protein</topology>
    </subcellularLocation>
</comment>
<dbReference type="AlphaFoldDB" id="A0AAV0INB9"/>
<evidence type="ECO:0000256" key="1">
    <source>
        <dbReference type="ARBA" id="ARBA00004141"/>
    </source>
</evidence>
<keyword evidence="3 6" id="KW-1133">Transmembrane helix</keyword>
<evidence type="ECO:0000259" key="7">
    <source>
        <dbReference type="Pfam" id="PF00149"/>
    </source>
</evidence>
<comment type="caution">
    <text evidence="8">The sequence shown here is derived from an EMBL/GenBank/DDBJ whole genome shotgun (WGS) entry which is preliminary data.</text>
</comment>
<protein>
    <recommendedName>
        <fullName evidence="7">Calcineurin-like phosphoesterase domain-containing protein</fullName>
    </recommendedName>
</protein>
<dbReference type="GO" id="GO:0016020">
    <property type="term" value="C:membrane"/>
    <property type="evidence" value="ECO:0007669"/>
    <property type="project" value="UniProtKB-SubCell"/>
</dbReference>
<dbReference type="GO" id="GO:0005783">
    <property type="term" value="C:endoplasmic reticulum"/>
    <property type="evidence" value="ECO:0007669"/>
    <property type="project" value="TreeGrafter"/>
</dbReference>
<dbReference type="Gene3D" id="3.60.21.10">
    <property type="match status" value="1"/>
</dbReference>
<dbReference type="PANTHER" id="PTHR13315">
    <property type="entry name" value="METALLO PHOSPHOESTERASE RELATED"/>
    <property type="match status" value="1"/>
</dbReference>
<dbReference type="InterPro" id="IPR029052">
    <property type="entry name" value="Metallo-depent_PP-like"/>
</dbReference>
<keyword evidence="9" id="KW-1185">Reference proteome</keyword>
<feature type="transmembrane region" description="Helical" evidence="6">
    <location>
        <begin position="557"/>
        <end position="580"/>
    </location>
</feature>
<accession>A0AAV0INB9</accession>
<evidence type="ECO:0000256" key="3">
    <source>
        <dbReference type="ARBA" id="ARBA00022989"/>
    </source>
</evidence>
<evidence type="ECO:0000256" key="6">
    <source>
        <dbReference type="SAM" id="Phobius"/>
    </source>
</evidence>
<feature type="region of interest" description="Disordered" evidence="5">
    <location>
        <begin position="35"/>
        <end position="58"/>
    </location>
</feature>
<dbReference type="GO" id="GO:0006506">
    <property type="term" value="P:GPI anchor biosynthetic process"/>
    <property type="evidence" value="ECO:0007669"/>
    <property type="project" value="InterPro"/>
</dbReference>
<evidence type="ECO:0000256" key="2">
    <source>
        <dbReference type="ARBA" id="ARBA00022692"/>
    </source>
</evidence>
<feature type="transmembrane region" description="Helical" evidence="6">
    <location>
        <begin position="422"/>
        <end position="440"/>
    </location>
</feature>
<feature type="region of interest" description="Disordered" evidence="5">
    <location>
        <begin position="519"/>
        <end position="551"/>
    </location>
</feature>
<dbReference type="PANTHER" id="PTHR13315:SF4">
    <property type="entry name" value="METALLOPHOSPHOESTERASE, ISOFORM E"/>
    <property type="match status" value="1"/>
</dbReference>
<dbReference type="SUPFAM" id="SSF56300">
    <property type="entry name" value="Metallo-dependent phosphatases"/>
    <property type="match status" value="1"/>
</dbReference>
<keyword evidence="2 6" id="KW-0812">Transmembrane</keyword>
<feature type="transmembrane region" description="Helical" evidence="6">
    <location>
        <begin position="68"/>
        <end position="90"/>
    </location>
</feature>
<feature type="domain" description="Calcineurin-like phosphoesterase" evidence="7">
    <location>
        <begin position="118"/>
        <end position="356"/>
    </location>
</feature>
<dbReference type="CDD" id="cd07384">
    <property type="entry name" value="MPP_Cdc1_like"/>
    <property type="match status" value="1"/>
</dbReference>
<proteinExistence type="predicted"/>
<keyword evidence="4 6" id="KW-0472">Membrane</keyword>